<evidence type="ECO:0000256" key="4">
    <source>
        <dbReference type="ARBA" id="ARBA00022801"/>
    </source>
</evidence>
<keyword evidence="1" id="KW-0540">Nuclease</keyword>
<dbReference type="InterPro" id="IPR002716">
    <property type="entry name" value="PIN_dom"/>
</dbReference>
<keyword evidence="2" id="KW-0479">Metal-binding</keyword>
<dbReference type="Gene3D" id="3.40.50.1010">
    <property type="entry name" value="5'-nuclease"/>
    <property type="match status" value="1"/>
</dbReference>
<dbReference type="AlphaFoldDB" id="A0A1R1L8V0"/>
<evidence type="ECO:0000313" key="10">
    <source>
        <dbReference type="Proteomes" id="UP000187085"/>
    </source>
</evidence>
<gene>
    <name evidence="9" type="ORF">BKD30_10505</name>
</gene>
<dbReference type="SUPFAM" id="SSF88723">
    <property type="entry name" value="PIN domain-like"/>
    <property type="match status" value="1"/>
</dbReference>
<dbReference type="InterPro" id="IPR003714">
    <property type="entry name" value="PhoH"/>
</dbReference>
<evidence type="ECO:0000313" key="9">
    <source>
        <dbReference type="EMBL" id="OMH23909.1"/>
    </source>
</evidence>
<dbReference type="InterPro" id="IPR051451">
    <property type="entry name" value="PhoH2-like"/>
</dbReference>
<keyword evidence="10" id="KW-1185">Reference proteome</keyword>
<dbReference type="PANTHER" id="PTHR30473">
    <property type="entry name" value="PROTEIN PHOH"/>
    <property type="match status" value="1"/>
</dbReference>
<dbReference type="OrthoDB" id="9766527at2"/>
<accession>A0A1R1L8V0</accession>
<evidence type="ECO:0000256" key="2">
    <source>
        <dbReference type="ARBA" id="ARBA00022723"/>
    </source>
</evidence>
<dbReference type="STRING" id="554083.BKD30_10505"/>
<dbReference type="SMART" id="SM00670">
    <property type="entry name" value="PINc"/>
    <property type="match status" value="1"/>
</dbReference>
<dbReference type="GO" id="GO:0005524">
    <property type="term" value="F:ATP binding"/>
    <property type="evidence" value="ECO:0007669"/>
    <property type="project" value="UniProtKB-KW"/>
</dbReference>
<evidence type="ECO:0000256" key="3">
    <source>
        <dbReference type="ARBA" id="ARBA00022741"/>
    </source>
</evidence>
<sequence>MANQPDAAVRCIVVDTSVLLSDPRAIYRFAEHDVVLPVVVITELEKKRHDPELGWFARKALRLLDDLRIAHGTLNEPVRLGDEGGTLRVELNHISADVLPAGFRLGDNDTRILAVARNLADEGHNVTIVSKDLPMRVKASAIGLAAEEYLHEQSKDSGWTGTADVGLDDAQLAALYDHQPVPLPAEPRLPVNTNLVLTSGRGSALGRVHADGTARLVRGDRDVFGLHGRSAEQRLAIDLLLDETVGIVSLGGRAGTGKSALALCAGLEAVLERRVHRKVVVFRPLFAVGGQELGYLPGSEQEKMGPWAQAVFDTLGALVSQEVVEEVIDRGMLEVLPLTHIRGRSLHDAFVIVDEAQSLEKNVLLTVLSRIGQNSKVVLTHDIAQRDNLRVGRHDGIAAVVETLKGHPLFGHITLTRSERSPIAALVTELLEGVDL</sequence>
<evidence type="ECO:0000256" key="5">
    <source>
        <dbReference type="ARBA" id="ARBA00022840"/>
    </source>
</evidence>
<name>A0A1R1L8V0_9MICC</name>
<dbReference type="GO" id="GO:0005829">
    <property type="term" value="C:cytosol"/>
    <property type="evidence" value="ECO:0007669"/>
    <property type="project" value="TreeGrafter"/>
</dbReference>
<dbReference type="Proteomes" id="UP000187085">
    <property type="component" value="Unassembled WGS sequence"/>
</dbReference>
<reference evidence="9 10" key="1">
    <citation type="submission" date="2016-12" db="EMBL/GenBank/DDBJ databases">
        <title>Draft genome of Tersicoccus phoenicis 1P05MA.</title>
        <authorList>
            <person name="Nakajima Y."/>
            <person name="Yoshizawa S."/>
            <person name="Nakamura K."/>
            <person name="Ogura Y."/>
            <person name="Hayashi T."/>
            <person name="Kogure K."/>
        </authorList>
    </citation>
    <scope>NUCLEOTIDE SEQUENCE [LARGE SCALE GENOMIC DNA]</scope>
    <source>
        <strain evidence="9 10">1p05MA</strain>
    </source>
</reference>
<dbReference type="GO" id="GO:0004518">
    <property type="term" value="F:nuclease activity"/>
    <property type="evidence" value="ECO:0007669"/>
    <property type="project" value="UniProtKB-KW"/>
</dbReference>
<dbReference type="Pfam" id="PF02562">
    <property type="entry name" value="PhoH"/>
    <property type="match status" value="1"/>
</dbReference>
<dbReference type="Pfam" id="PF13638">
    <property type="entry name" value="PIN_4"/>
    <property type="match status" value="1"/>
</dbReference>
<proteinExistence type="inferred from homology"/>
<keyword evidence="6" id="KW-0460">Magnesium</keyword>
<evidence type="ECO:0000256" key="7">
    <source>
        <dbReference type="ARBA" id="ARBA00046345"/>
    </source>
</evidence>
<keyword evidence="4" id="KW-0378">Hydrolase</keyword>
<comment type="similarity">
    <text evidence="7">In the N-terminal section; belongs to the PINc/VapC protein family.</text>
</comment>
<dbReference type="RefSeq" id="WP_076704667.1">
    <property type="nucleotide sequence ID" value="NZ_MRDE01000068.1"/>
</dbReference>
<dbReference type="InterPro" id="IPR029060">
    <property type="entry name" value="PIN-like_dom_sf"/>
</dbReference>
<evidence type="ECO:0000256" key="6">
    <source>
        <dbReference type="ARBA" id="ARBA00022842"/>
    </source>
</evidence>
<comment type="caution">
    <text evidence="9">The sequence shown here is derived from an EMBL/GenBank/DDBJ whole genome shotgun (WGS) entry which is preliminary data.</text>
</comment>
<dbReference type="GO" id="GO:0046872">
    <property type="term" value="F:metal ion binding"/>
    <property type="evidence" value="ECO:0007669"/>
    <property type="project" value="UniProtKB-KW"/>
</dbReference>
<dbReference type="EMBL" id="MRDE01000068">
    <property type="protein sequence ID" value="OMH23909.1"/>
    <property type="molecule type" value="Genomic_DNA"/>
</dbReference>
<feature type="domain" description="PIN" evidence="8">
    <location>
        <begin position="10"/>
        <end position="137"/>
    </location>
</feature>
<dbReference type="PANTHER" id="PTHR30473:SF2">
    <property type="entry name" value="PIN DOMAIN-CONTAINING PROTEIN"/>
    <property type="match status" value="1"/>
</dbReference>
<organism evidence="9 10">
    <name type="scientific">Tersicoccus phoenicis</name>
    <dbReference type="NCBI Taxonomy" id="554083"/>
    <lineage>
        <taxon>Bacteria</taxon>
        <taxon>Bacillati</taxon>
        <taxon>Actinomycetota</taxon>
        <taxon>Actinomycetes</taxon>
        <taxon>Micrococcales</taxon>
        <taxon>Micrococcaceae</taxon>
        <taxon>Tersicoccus</taxon>
    </lineage>
</organism>
<protein>
    <submittedName>
        <fullName evidence="9">ATP-binding protein</fullName>
    </submittedName>
</protein>
<keyword evidence="3" id="KW-0547">Nucleotide-binding</keyword>
<dbReference type="Gene3D" id="3.40.50.300">
    <property type="entry name" value="P-loop containing nucleotide triphosphate hydrolases"/>
    <property type="match status" value="1"/>
</dbReference>
<dbReference type="SUPFAM" id="SSF52540">
    <property type="entry name" value="P-loop containing nucleoside triphosphate hydrolases"/>
    <property type="match status" value="1"/>
</dbReference>
<keyword evidence="5 9" id="KW-0067">ATP-binding</keyword>
<dbReference type="GO" id="GO:0016787">
    <property type="term" value="F:hydrolase activity"/>
    <property type="evidence" value="ECO:0007669"/>
    <property type="project" value="UniProtKB-KW"/>
</dbReference>
<evidence type="ECO:0000259" key="8">
    <source>
        <dbReference type="SMART" id="SM00670"/>
    </source>
</evidence>
<dbReference type="InterPro" id="IPR027417">
    <property type="entry name" value="P-loop_NTPase"/>
</dbReference>
<evidence type="ECO:0000256" key="1">
    <source>
        <dbReference type="ARBA" id="ARBA00022722"/>
    </source>
</evidence>
<dbReference type="CDD" id="cd09883">
    <property type="entry name" value="PIN_VapC_PhoHL-ATPase"/>
    <property type="match status" value="1"/>
</dbReference>